<evidence type="ECO:0000256" key="14">
    <source>
        <dbReference type="RuleBase" id="RU362085"/>
    </source>
</evidence>
<dbReference type="GO" id="GO:0003677">
    <property type="term" value="F:DNA binding"/>
    <property type="evidence" value="ECO:0007669"/>
    <property type="project" value="UniProtKB-UniRule"/>
</dbReference>
<dbReference type="PANTHER" id="PTHR30153:SF2">
    <property type="entry name" value="REPLICATIVE DNA HELICASE"/>
    <property type="match status" value="1"/>
</dbReference>
<evidence type="ECO:0000256" key="10">
    <source>
        <dbReference type="ARBA" id="ARBA00023235"/>
    </source>
</evidence>
<proteinExistence type="inferred from homology"/>
<dbReference type="Gene3D" id="1.10.860.10">
    <property type="entry name" value="DNAb Helicase, Chain A"/>
    <property type="match status" value="1"/>
</dbReference>
<dbReference type="InterPro" id="IPR016136">
    <property type="entry name" value="DNA_helicase_N/primase_C"/>
</dbReference>
<keyword evidence="4 14" id="KW-0235">DNA replication</keyword>
<keyword evidence="5 14" id="KW-0547">Nucleotide-binding</keyword>
<accession>A0A7W6S2B0</accession>
<keyword evidence="6 14" id="KW-0378">Hydrolase</keyword>
<dbReference type="Gene3D" id="3.40.50.300">
    <property type="entry name" value="P-loop containing nucleotide triphosphate hydrolases"/>
    <property type="match status" value="1"/>
</dbReference>
<evidence type="ECO:0000256" key="2">
    <source>
        <dbReference type="ARBA" id="ARBA00011643"/>
    </source>
</evidence>
<comment type="catalytic activity">
    <reaction evidence="12 14">
        <text>ATP + H2O = ADP + phosphate + H(+)</text>
        <dbReference type="Rhea" id="RHEA:13065"/>
        <dbReference type="ChEBI" id="CHEBI:15377"/>
        <dbReference type="ChEBI" id="CHEBI:15378"/>
        <dbReference type="ChEBI" id="CHEBI:30616"/>
        <dbReference type="ChEBI" id="CHEBI:43474"/>
        <dbReference type="ChEBI" id="CHEBI:456216"/>
        <dbReference type="EC" id="5.6.2.3"/>
    </reaction>
</comment>
<evidence type="ECO:0000256" key="1">
    <source>
        <dbReference type="ARBA" id="ARBA00008428"/>
    </source>
</evidence>
<dbReference type="GO" id="GO:0005524">
    <property type="term" value="F:ATP binding"/>
    <property type="evidence" value="ECO:0007669"/>
    <property type="project" value="UniProtKB-UniRule"/>
</dbReference>
<evidence type="ECO:0000256" key="6">
    <source>
        <dbReference type="ARBA" id="ARBA00022801"/>
    </source>
</evidence>
<evidence type="ECO:0000256" key="11">
    <source>
        <dbReference type="ARBA" id="ARBA00044932"/>
    </source>
</evidence>
<dbReference type="PROSITE" id="PS51199">
    <property type="entry name" value="SF4_HELICASE"/>
    <property type="match status" value="1"/>
</dbReference>
<evidence type="ECO:0000256" key="5">
    <source>
        <dbReference type="ARBA" id="ARBA00022741"/>
    </source>
</evidence>
<dbReference type="CDD" id="cd00984">
    <property type="entry name" value="DnaB_C"/>
    <property type="match status" value="1"/>
</dbReference>
<evidence type="ECO:0000313" key="16">
    <source>
        <dbReference type="EMBL" id="MBB4287539.1"/>
    </source>
</evidence>
<evidence type="ECO:0000256" key="8">
    <source>
        <dbReference type="ARBA" id="ARBA00022840"/>
    </source>
</evidence>
<protein>
    <recommendedName>
        <fullName evidence="13 14">Replicative DNA helicase</fullName>
        <ecNumber evidence="13 14">5.6.2.3</ecNumber>
    </recommendedName>
</protein>
<dbReference type="EC" id="5.6.2.3" evidence="13 14"/>
<dbReference type="GO" id="GO:0005829">
    <property type="term" value="C:cytosol"/>
    <property type="evidence" value="ECO:0007669"/>
    <property type="project" value="TreeGrafter"/>
</dbReference>
<dbReference type="GO" id="GO:0006269">
    <property type="term" value="P:DNA replication, synthesis of primer"/>
    <property type="evidence" value="ECO:0007669"/>
    <property type="project" value="UniProtKB-UniRule"/>
</dbReference>
<dbReference type="GO" id="GO:0043139">
    <property type="term" value="F:5'-3' DNA helicase activity"/>
    <property type="evidence" value="ECO:0007669"/>
    <property type="project" value="UniProtKB-EC"/>
</dbReference>
<evidence type="ECO:0000256" key="9">
    <source>
        <dbReference type="ARBA" id="ARBA00023125"/>
    </source>
</evidence>
<dbReference type="NCBIfam" id="TIGR00665">
    <property type="entry name" value="DnaB"/>
    <property type="match status" value="1"/>
</dbReference>
<dbReference type="InterPro" id="IPR007692">
    <property type="entry name" value="DNA_helicase_DnaB"/>
</dbReference>
<keyword evidence="3 14" id="KW-0639">Primosome</keyword>
<sequence>MARYVGAMVNTLSSPVDAAAAEDDDPSGLRSPPASLEAEQAFLGALLTNNKVLEKAGEFLRAEHFTHPAHALIYDTCQRLIERNQVANPVTVKPYVETAEALSDLGGARYLAALVGSVVTIINAADYARLIHDYYLRRQLIGLGTDMVNEAHDNDIEISATDLIEVGEQRLYDLATHGQYDGGLMDFTTALKGAIVMAEAAHRREGRLAGITTGLLDLDRKLGGLHPSDMLILAGRPSMGKTALATNIAFNAARYLIDEADDEERGKAVAFFSLEMSAEQLATRILAERVQVSSHKIRTGELSADDFDRLLIESQDLHRIPLHIDDTPALTVSAMRTRCRRLARQQGLALVVVDYLQLMSPGKITNADSRVQEVSAITRGLKALAKELNVPVIALSQLSRAVEQREDKRPQLADLRESGSIEQDADVVMFVFREQYYLERAEPARRAEESEDKYMERHQTWLQRCEKAHNVAEVIVAKQRHGPIGTVRLFFDGNYTRFGNLEITDAPEGPDF</sequence>
<dbReference type="Proteomes" id="UP000555728">
    <property type="component" value="Unassembled WGS sequence"/>
</dbReference>
<organism evidence="16 17">
    <name type="scientific">Roseospira goensis</name>
    <dbReference type="NCBI Taxonomy" id="391922"/>
    <lineage>
        <taxon>Bacteria</taxon>
        <taxon>Pseudomonadati</taxon>
        <taxon>Pseudomonadota</taxon>
        <taxon>Alphaproteobacteria</taxon>
        <taxon>Rhodospirillales</taxon>
        <taxon>Rhodospirillaceae</taxon>
        <taxon>Roseospira</taxon>
    </lineage>
</organism>
<comment type="similarity">
    <text evidence="1 14">Belongs to the helicase family. DnaB subfamily.</text>
</comment>
<dbReference type="PANTHER" id="PTHR30153">
    <property type="entry name" value="REPLICATIVE DNA HELICASE DNAB"/>
    <property type="match status" value="1"/>
</dbReference>
<keyword evidence="9 14" id="KW-0238">DNA-binding</keyword>
<keyword evidence="7 14" id="KW-0347">Helicase</keyword>
<gene>
    <name evidence="16" type="ORF">GGD88_003289</name>
</gene>
<dbReference type="InterPro" id="IPR007694">
    <property type="entry name" value="DNA_helicase_DnaB-like_C"/>
</dbReference>
<keyword evidence="10" id="KW-0413">Isomerase</keyword>
<dbReference type="SUPFAM" id="SSF48024">
    <property type="entry name" value="N-terminal domain of DnaB helicase"/>
    <property type="match status" value="1"/>
</dbReference>
<keyword evidence="8 14" id="KW-0067">ATP-binding</keyword>
<dbReference type="NCBIfam" id="NF006606">
    <property type="entry name" value="PRK09165.1"/>
    <property type="match status" value="1"/>
</dbReference>
<evidence type="ECO:0000256" key="4">
    <source>
        <dbReference type="ARBA" id="ARBA00022705"/>
    </source>
</evidence>
<evidence type="ECO:0000256" key="12">
    <source>
        <dbReference type="ARBA" id="ARBA00048954"/>
    </source>
</evidence>
<comment type="subunit">
    <text evidence="2">Homohexamer.</text>
</comment>
<dbReference type="EMBL" id="JACIGI010000040">
    <property type="protein sequence ID" value="MBB4287539.1"/>
    <property type="molecule type" value="Genomic_DNA"/>
</dbReference>
<evidence type="ECO:0000259" key="15">
    <source>
        <dbReference type="PROSITE" id="PS51199"/>
    </source>
</evidence>
<evidence type="ECO:0000256" key="13">
    <source>
        <dbReference type="NCBIfam" id="TIGR00665"/>
    </source>
</evidence>
<comment type="function">
    <text evidence="11 14">The main replicative DNA helicase, it participates in initiation and elongation during chromosome replication. Travels ahead of the DNA replisome, separating dsDNA into templates for DNA synthesis. A processive ATP-dependent 5'-3' DNA helicase it has DNA-dependent ATPase activity.</text>
</comment>
<feature type="domain" description="SF4 helicase" evidence="15">
    <location>
        <begin position="204"/>
        <end position="505"/>
    </location>
</feature>
<dbReference type="SUPFAM" id="SSF52540">
    <property type="entry name" value="P-loop containing nucleoside triphosphate hydrolases"/>
    <property type="match status" value="1"/>
</dbReference>
<dbReference type="Pfam" id="PF00772">
    <property type="entry name" value="DnaB"/>
    <property type="match status" value="1"/>
</dbReference>
<evidence type="ECO:0000256" key="3">
    <source>
        <dbReference type="ARBA" id="ARBA00022515"/>
    </source>
</evidence>
<name>A0A7W6S2B0_9PROT</name>
<comment type="caution">
    <text evidence="16">The sequence shown here is derived from an EMBL/GenBank/DDBJ whole genome shotgun (WGS) entry which is preliminary data.</text>
</comment>
<reference evidence="16 17" key="1">
    <citation type="submission" date="2020-08" db="EMBL/GenBank/DDBJ databases">
        <title>Genome sequencing of Purple Non-Sulfur Bacteria from various extreme environments.</title>
        <authorList>
            <person name="Mayer M."/>
        </authorList>
    </citation>
    <scope>NUCLEOTIDE SEQUENCE [LARGE SCALE GENOMIC DNA]</scope>
    <source>
        <strain evidence="16 17">JA135</strain>
    </source>
</reference>
<dbReference type="GO" id="GO:0016787">
    <property type="term" value="F:hydrolase activity"/>
    <property type="evidence" value="ECO:0007669"/>
    <property type="project" value="UniProtKB-KW"/>
</dbReference>
<dbReference type="InterPro" id="IPR027417">
    <property type="entry name" value="P-loop_NTPase"/>
</dbReference>
<dbReference type="InterPro" id="IPR036185">
    <property type="entry name" value="DNA_heli_DnaB-like_N_sf"/>
</dbReference>
<keyword evidence="17" id="KW-1185">Reference proteome</keyword>
<dbReference type="AlphaFoldDB" id="A0A7W6S2B0"/>
<evidence type="ECO:0000313" key="17">
    <source>
        <dbReference type="Proteomes" id="UP000555728"/>
    </source>
</evidence>
<dbReference type="InterPro" id="IPR007693">
    <property type="entry name" value="DNA_helicase_DnaB-like_N"/>
</dbReference>
<evidence type="ECO:0000256" key="7">
    <source>
        <dbReference type="ARBA" id="ARBA00022806"/>
    </source>
</evidence>
<dbReference type="Pfam" id="PF03796">
    <property type="entry name" value="DnaB_C"/>
    <property type="match status" value="1"/>
</dbReference>
<dbReference type="GO" id="GO:1990077">
    <property type="term" value="C:primosome complex"/>
    <property type="evidence" value="ECO:0007669"/>
    <property type="project" value="UniProtKB-UniRule"/>
</dbReference>